<dbReference type="GO" id="GO:0006950">
    <property type="term" value="P:response to stress"/>
    <property type="evidence" value="ECO:0007669"/>
    <property type="project" value="UniProtKB-ARBA"/>
</dbReference>
<protein>
    <submittedName>
        <fullName evidence="4">Uncharacterized protein</fullName>
    </submittedName>
</protein>
<evidence type="ECO:0000313" key="4">
    <source>
        <dbReference type="EMBL" id="KAJ6839395.1"/>
    </source>
</evidence>
<comment type="subcellular location">
    <subcellularLocation>
        <location evidence="1">Nucleus</location>
    </subcellularLocation>
</comment>
<name>A0AAX6HG39_IRIPA</name>
<sequence length="184" mass="20191">METSLYPQSNHGIMDEEEEEEDELGSVSSFSNDDDQRSSNSVGSSSSDFTEDASSSMEGPLFEMTSLISQLPFKRGLSKHFEGKSQSFTSLSHVKCLEDLVKPERPLSLIRRRRRSRQQLKSSKSYGWGLDTHRALSPKGCSRAIAKKSSRGSSFSFSFSSSSSGSSGMKRATSFLGSRPPIAP</sequence>
<feature type="compositionally biased region" description="Polar residues" evidence="3">
    <location>
        <begin position="1"/>
        <end position="11"/>
    </location>
</feature>
<comment type="caution">
    <text evidence="4">The sequence shown here is derived from an EMBL/GenBank/DDBJ whole genome shotgun (WGS) entry which is preliminary data.</text>
</comment>
<feature type="compositionally biased region" description="Acidic residues" evidence="3">
    <location>
        <begin position="15"/>
        <end position="24"/>
    </location>
</feature>
<dbReference type="PANTHER" id="PTHR33172:SF29">
    <property type="entry name" value="OS06G0559400 PROTEIN"/>
    <property type="match status" value="1"/>
</dbReference>
<organism evidence="4 5">
    <name type="scientific">Iris pallida</name>
    <name type="common">Sweet iris</name>
    <dbReference type="NCBI Taxonomy" id="29817"/>
    <lineage>
        <taxon>Eukaryota</taxon>
        <taxon>Viridiplantae</taxon>
        <taxon>Streptophyta</taxon>
        <taxon>Embryophyta</taxon>
        <taxon>Tracheophyta</taxon>
        <taxon>Spermatophyta</taxon>
        <taxon>Magnoliopsida</taxon>
        <taxon>Liliopsida</taxon>
        <taxon>Asparagales</taxon>
        <taxon>Iridaceae</taxon>
        <taxon>Iridoideae</taxon>
        <taxon>Irideae</taxon>
        <taxon>Iris</taxon>
    </lineage>
</organism>
<dbReference type="PANTHER" id="PTHR33172">
    <property type="entry name" value="OS08G0516900 PROTEIN"/>
    <property type="match status" value="1"/>
</dbReference>
<dbReference type="EMBL" id="JANAVB010009999">
    <property type="protein sequence ID" value="KAJ6839395.1"/>
    <property type="molecule type" value="Genomic_DNA"/>
</dbReference>
<feature type="region of interest" description="Disordered" evidence="3">
    <location>
        <begin position="1"/>
        <end position="57"/>
    </location>
</feature>
<dbReference type="Proteomes" id="UP001140949">
    <property type="component" value="Unassembled WGS sequence"/>
</dbReference>
<feature type="compositionally biased region" description="Low complexity" evidence="3">
    <location>
        <begin position="151"/>
        <end position="168"/>
    </location>
</feature>
<gene>
    <name evidence="4" type="ORF">M6B38_314655</name>
</gene>
<evidence type="ECO:0000256" key="2">
    <source>
        <dbReference type="ARBA" id="ARBA00023242"/>
    </source>
</evidence>
<evidence type="ECO:0000313" key="5">
    <source>
        <dbReference type="Proteomes" id="UP001140949"/>
    </source>
</evidence>
<reference evidence="4" key="2">
    <citation type="submission" date="2023-04" db="EMBL/GenBank/DDBJ databases">
        <authorList>
            <person name="Bruccoleri R.E."/>
            <person name="Oakeley E.J."/>
            <person name="Faust A.-M."/>
            <person name="Dessus-Babus S."/>
            <person name="Altorfer M."/>
            <person name="Burckhardt D."/>
            <person name="Oertli M."/>
            <person name="Naumann U."/>
            <person name="Petersen F."/>
            <person name="Wong J."/>
        </authorList>
    </citation>
    <scope>NUCLEOTIDE SEQUENCE</scope>
    <source>
        <strain evidence="4">GSM-AAB239-AS_SAM_17_03QT</strain>
        <tissue evidence="4">Leaf</tissue>
    </source>
</reference>
<dbReference type="GO" id="GO:0005634">
    <property type="term" value="C:nucleus"/>
    <property type="evidence" value="ECO:0007669"/>
    <property type="project" value="UniProtKB-SubCell"/>
</dbReference>
<reference evidence="4" key="1">
    <citation type="journal article" date="2023" name="GigaByte">
        <title>Genome assembly of the bearded iris, Iris pallida Lam.</title>
        <authorList>
            <person name="Bruccoleri R.E."/>
            <person name="Oakeley E.J."/>
            <person name="Faust A.M.E."/>
            <person name="Altorfer M."/>
            <person name="Dessus-Babus S."/>
            <person name="Burckhardt D."/>
            <person name="Oertli M."/>
            <person name="Naumann U."/>
            <person name="Petersen F."/>
            <person name="Wong J."/>
        </authorList>
    </citation>
    <scope>NUCLEOTIDE SEQUENCE</scope>
    <source>
        <strain evidence="4">GSM-AAB239-AS_SAM_17_03QT</strain>
    </source>
</reference>
<feature type="region of interest" description="Disordered" evidence="3">
    <location>
        <begin position="147"/>
        <end position="184"/>
    </location>
</feature>
<evidence type="ECO:0000256" key="1">
    <source>
        <dbReference type="ARBA" id="ARBA00004123"/>
    </source>
</evidence>
<accession>A0AAX6HG39</accession>
<feature type="compositionally biased region" description="Low complexity" evidence="3">
    <location>
        <begin position="38"/>
        <end position="56"/>
    </location>
</feature>
<evidence type="ECO:0000256" key="3">
    <source>
        <dbReference type="SAM" id="MobiDB-lite"/>
    </source>
</evidence>
<proteinExistence type="predicted"/>
<keyword evidence="2" id="KW-0539">Nucleus</keyword>
<keyword evidence="5" id="KW-1185">Reference proteome</keyword>
<dbReference type="AlphaFoldDB" id="A0AAX6HG39"/>
<dbReference type="InterPro" id="IPR051992">
    <property type="entry name" value="OxStress_Response_Reg"/>
</dbReference>